<dbReference type="GO" id="GO:0003713">
    <property type="term" value="F:transcription coactivator activity"/>
    <property type="evidence" value="ECO:0007669"/>
    <property type="project" value="InterPro"/>
</dbReference>
<evidence type="ECO:0000313" key="6">
    <source>
        <dbReference type="Proteomes" id="UP000007151"/>
    </source>
</evidence>
<evidence type="ECO:0000256" key="1">
    <source>
        <dbReference type="ARBA" id="ARBA00004123"/>
    </source>
</evidence>
<gene>
    <name evidence="5" type="ORF">KGM_201770</name>
</gene>
<sequence length="101" mass="11803">MNAERRGFGRRIETYRRRQSECVPRFDQSFSGACEQQNLETNALQKRFLEGKAKRQAKKTDRKPELAAISSNLHSSLHVSCVRYLTIPYYLKTITFINIPH</sequence>
<dbReference type="Pfam" id="PF09596">
    <property type="entry name" value="MamL-1"/>
    <property type="match status" value="1"/>
</dbReference>
<dbReference type="Gene3D" id="6.10.250.970">
    <property type="match status" value="1"/>
</dbReference>
<dbReference type="InterPro" id="IPR046370">
    <property type="entry name" value="MAML_N_sf"/>
</dbReference>
<comment type="subcellular location">
    <subcellularLocation>
        <location evidence="1">Nucleus</location>
    </subcellularLocation>
</comment>
<evidence type="ECO:0000313" key="5">
    <source>
        <dbReference type="EMBL" id="OWR55167.1"/>
    </source>
</evidence>
<proteinExistence type="inferred from homology"/>
<name>A0A212FN59_DANPL</name>
<organism evidence="5 6">
    <name type="scientific">Danaus plexippus plexippus</name>
    <dbReference type="NCBI Taxonomy" id="278856"/>
    <lineage>
        <taxon>Eukaryota</taxon>
        <taxon>Metazoa</taxon>
        <taxon>Ecdysozoa</taxon>
        <taxon>Arthropoda</taxon>
        <taxon>Hexapoda</taxon>
        <taxon>Insecta</taxon>
        <taxon>Pterygota</taxon>
        <taxon>Neoptera</taxon>
        <taxon>Endopterygota</taxon>
        <taxon>Lepidoptera</taxon>
        <taxon>Glossata</taxon>
        <taxon>Ditrysia</taxon>
        <taxon>Papilionoidea</taxon>
        <taxon>Nymphalidae</taxon>
        <taxon>Danainae</taxon>
        <taxon>Danaini</taxon>
        <taxon>Danaina</taxon>
        <taxon>Danaus</taxon>
        <taxon>Danaus</taxon>
    </lineage>
</organism>
<dbReference type="GO" id="GO:0016607">
    <property type="term" value="C:nuclear speck"/>
    <property type="evidence" value="ECO:0007669"/>
    <property type="project" value="InterPro"/>
</dbReference>
<dbReference type="KEGG" id="dpl:KGM_201770"/>
<comment type="similarity">
    <text evidence="2">Belongs to the mastermind family.</text>
</comment>
<dbReference type="Proteomes" id="UP000007151">
    <property type="component" value="Unassembled WGS sequence"/>
</dbReference>
<keyword evidence="3" id="KW-0539">Nucleus</keyword>
<dbReference type="InterPro" id="IPR019082">
    <property type="entry name" value="Mastermind-like_N"/>
</dbReference>
<evidence type="ECO:0000259" key="4">
    <source>
        <dbReference type="SMART" id="SM01275"/>
    </source>
</evidence>
<protein>
    <recommendedName>
        <fullName evidence="4">Neurogenic mastermind-like N-terminal domain-containing protein</fullName>
    </recommendedName>
</protein>
<evidence type="ECO:0000256" key="3">
    <source>
        <dbReference type="ARBA" id="ARBA00023242"/>
    </source>
</evidence>
<evidence type="ECO:0000256" key="2">
    <source>
        <dbReference type="ARBA" id="ARBA00008081"/>
    </source>
</evidence>
<keyword evidence="6" id="KW-1185">Reference proteome</keyword>
<accession>A0A212FN59</accession>
<feature type="domain" description="Neurogenic mastermind-like N-terminal" evidence="4">
    <location>
        <begin position="10"/>
        <end position="58"/>
    </location>
</feature>
<dbReference type="GO" id="GO:0045944">
    <property type="term" value="P:positive regulation of transcription by RNA polymerase II"/>
    <property type="evidence" value="ECO:0007669"/>
    <property type="project" value="InterPro"/>
</dbReference>
<dbReference type="EMBL" id="AGBW02007156">
    <property type="protein sequence ID" value="OWR55167.1"/>
    <property type="molecule type" value="Genomic_DNA"/>
</dbReference>
<dbReference type="GO" id="GO:0007219">
    <property type="term" value="P:Notch signaling pathway"/>
    <property type="evidence" value="ECO:0007669"/>
    <property type="project" value="InterPro"/>
</dbReference>
<dbReference type="InParanoid" id="A0A212FN59"/>
<dbReference type="STRING" id="278856.A0A212FN59"/>
<comment type="caution">
    <text evidence="5">The sequence shown here is derived from an EMBL/GenBank/DDBJ whole genome shotgun (WGS) entry which is preliminary data.</text>
</comment>
<reference evidence="5 6" key="1">
    <citation type="journal article" date="2011" name="Cell">
        <title>The monarch butterfly genome yields insights into long-distance migration.</title>
        <authorList>
            <person name="Zhan S."/>
            <person name="Merlin C."/>
            <person name="Boore J.L."/>
            <person name="Reppert S.M."/>
        </authorList>
    </citation>
    <scope>NUCLEOTIDE SEQUENCE [LARGE SCALE GENOMIC DNA]</scope>
    <source>
        <strain evidence="5">F-2</strain>
    </source>
</reference>
<dbReference type="AlphaFoldDB" id="A0A212FN59"/>
<dbReference type="SMART" id="SM01275">
    <property type="entry name" value="MamL-1"/>
    <property type="match status" value="1"/>
</dbReference>